<gene>
    <name evidence="1" type="ORF">MMSR116_18600</name>
</gene>
<dbReference type="KEGG" id="mmes:MMSR116_18600"/>
<dbReference type="AlphaFoldDB" id="A0A6B9FRK0"/>
<organism evidence="1 2">
    <name type="scientific">Methylobacterium mesophilicum SR1.6/6</name>
    <dbReference type="NCBI Taxonomy" id="908290"/>
    <lineage>
        <taxon>Bacteria</taxon>
        <taxon>Pseudomonadati</taxon>
        <taxon>Pseudomonadota</taxon>
        <taxon>Alphaproteobacteria</taxon>
        <taxon>Hyphomicrobiales</taxon>
        <taxon>Methylobacteriaceae</taxon>
        <taxon>Methylobacterium</taxon>
    </lineage>
</organism>
<dbReference type="RefSeq" id="WP_010687574.1">
    <property type="nucleotide sequence ID" value="NZ_CP043538.1"/>
</dbReference>
<proteinExistence type="predicted"/>
<reference evidence="1 2" key="2">
    <citation type="journal article" date="2013" name="Genome Announc.">
        <title>Draft Genome Sequence of Methylobacterium mesophilicum Strain SR1.6/6, Isolated from Citrus sinensis.</title>
        <authorList>
            <person name="Marinho Almeida D."/>
            <person name="Dini-Andreote F."/>
            <person name="Camargo Neves A.A."/>
            <person name="Juca Ramos R.T."/>
            <person name="Andreote F.D."/>
            <person name="Carneiro A.R."/>
            <person name="Oliveira de Souza Lima A."/>
            <person name="Caracciolo Gomes de Sa P.H."/>
            <person name="Ribeiro Barbosa M.S."/>
            <person name="Araujo W.L."/>
            <person name="Silva A."/>
        </authorList>
    </citation>
    <scope>NUCLEOTIDE SEQUENCE [LARGE SCALE GENOMIC DNA]</scope>
    <source>
        <strain evidence="1 2">SR1.6/6</strain>
    </source>
</reference>
<accession>A0A6B9FRK0</accession>
<dbReference type="OrthoDB" id="7999156at2"/>
<evidence type="ECO:0000313" key="1">
    <source>
        <dbReference type="EMBL" id="QGY03678.1"/>
    </source>
</evidence>
<dbReference type="Proteomes" id="UP000012488">
    <property type="component" value="Chromosome"/>
</dbReference>
<name>A0A6B9FRK0_9HYPH</name>
<reference evidence="1 2" key="1">
    <citation type="journal article" date="2012" name="Genet. Mol. Biol.">
        <title>Analysis of 16S rRNA and mxaF genes revealing insights into Methylobacterium niche-specific plant association.</title>
        <authorList>
            <person name="Dourado M.N."/>
            <person name="Andreote F.D."/>
            <person name="Dini-Andreote F."/>
            <person name="Conti R."/>
            <person name="Araujo J.M."/>
            <person name="Araujo W.L."/>
        </authorList>
    </citation>
    <scope>NUCLEOTIDE SEQUENCE [LARGE SCALE GENOMIC DNA]</scope>
    <source>
        <strain evidence="1 2">SR1.6/6</strain>
    </source>
</reference>
<protein>
    <submittedName>
        <fullName evidence="1">Uncharacterized protein</fullName>
    </submittedName>
</protein>
<evidence type="ECO:0000313" key="2">
    <source>
        <dbReference type="Proteomes" id="UP000012488"/>
    </source>
</evidence>
<dbReference type="EMBL" id="CP043538">
    <property type="protein sequence ID" value="QGY03678.1"/>
    <property type="molecule type" value="Genomic_DNA"/>
</dbReference>
<sequence>MHADPDDAPVEIRLREAELIAGAYHRAARGDVWGALVAAIADALADLDEAERCIARQGALISRGYARGRTGACGSVLIPRLDRR</sequence>